<sequence length="328" mass="35819">MAEVTTEDLSIQIGGLRHYVRKVDGGWLPTTEWTRQHFAPTFKLVEELKKQSDEMHKEIVKNPVTEYWEAAGFDGIAAGIEKLYEGEGLGTAFKYWMSNGAGAFAAIVIGGIGVYLAGKLTNIQRSIQEFFSRDGLIRGYDADGNVTRQTREAIETRERRVANGGTSLADLVGNETNVAQTRALREQLALLNPEVLKFNNRAPAFIRNFDLLPNERKAGKAAAAVDKIADAVGRINKDALASVARNIGKLADRMGQADPLHLSKVAEAIGRLVAAAKDLKPEMIPKARPIQDTATAMDNLAQKVQPLEQALRELRTATGQLNTVLDGN</sequence>
<evidence type="ECO:0000313" key="2">
    <source>
        <dbReference type="EMBL" id="MDX2293897.1"/>
    </source>
</evidence>
<keyword evidence="1" id="KW-0472">Membrane</keyword>
<name>A0ABU4K8Y2_9ACTN</name>
<dbReference type="EMBL" id="JAWJZF010000372">
    <property type="protein sequence ID" value="MDX2293897.1"/>
    <property type="molecule type" value="Genomic_DNA"/>
</dbReference>
<comment type="caution">
    <text evidence="2">The sequence shown here is derived from an EMBL/GenBank/DDBJ whole genome shotgun (WGS) entry which is preliminary data.</text>
</comment>
<evidence type="ECO:0000256" key="1">
    <source>
        <dbReference type="SAM" id="Phobius"/>
    </source>
</evidence>
<evidence type="ECO:0000313" key="3">
    <source>
        <dbReference type="Proteomes" id="UP001278571"/>
    </source>
</evidence>
<proteinExistence type="predicted"/>
<organism evidence="2 3">
    <name type="scientific">Streptomyces roseolus</name>
    <dbReference type="NCBI Taxonomy" id="67358"/>
    <lineage>
        <taxon>Bacteria</taxon>
        <taxon>Bacillati</taxon>
        <taxon>Actinomycetota</taxon>
        <taxon>Actinomycetes</taxon>
        <taxon>Kitasatosporales</taxon>
        <taxon>Streptomycetaceae</taxon>
        <taxon>Streptomyces</taxon>
    </lineage>
</organism>
<dbReference type="Proteomes" id="UP001278571">
    <property type="component" value="Unassembled WGS sequence"/>
</dbReference>
<reference evidence="2 3" key="1">
    <citation type="submission" date="2023-10" db="EMBL/GenBank/DDBJ databases">
        <authorList>
            <person name="Wang X.X."/>
        </authorList>
    </citation>
    <scope>NUCLEOTIDE SEQUENCE [LARGE SCALE GENOMIC DNA]</scope>
    <source>
        <strain evidence="2 3">NBRC 12816</strain>
    </source>
</reference>
<protein>
    <submittedName>
        <fullName evidence="2">Uncharacterized protein</fullName>
    </submittedName>
</protein>
<keyword evidence="1" id="KW-1133">Transmembrane helix</keyword>
<keyword evidence="1" id="KW-0812">Transmembrane</keyword>
<feature type="transmembrane region" description="Helical" evidence="1">
    <location>
        <begin position="95"/>
        <end position="117"/>
    </location>
</feature>
<dbReference type="RefSeq" id="WP_319010218.1">
    <property type="nucleotide sequence ID" value="NZ_JAWJZF010000372.1"/>
</dbReference>
<gene>
    <name evidence="2" type="ORF">R2363_17150</name>
</gene>
<keyword evidence="3" id="KW-1185">Reference proteome</keyword>
<accession>A0ABU4K8Y2</accession>